<evidence type="ECO:0000256" key="1">
    <source>
        <dbReference type="ARBA" id="ARBA00009431"/>
    </source>
</evidence>
<protein>
    <submittedName>
        <fullName evidence="2">Uncharacterized protein</fullName>
    </submittedName>
</protein>
<dbReference type="Proteomes" id="UP000005237">
    <property type="component" value="Unassembled WGS sequence"/>
</dbReference>
<evidence type="ECO:0000313" key="2">
    <source>
        <dbReference type="EnsemblMetazoa" id="CJA39117.1"/>
    </source>
</evidence>
<dbReference type="InterPro" id="IPR029058">
    <property type="entry name" value="AB_hydrolase_fold"/>
</dbReference>
<comment type="similarity">
    <text evidence="1">Belongs to the peptidase S10 family.</text>
</comment>
<reference evidence="2" key="2">
    <citation type="submission" date="2022-06" db="UniProtKB">
        <authorList>
            <consortium name="EnsemblMetazoa"/>
        </authorList>
    </citation>
    <scope>IDENTIFICATION</scope>
    <source>
        <strain evidence="2">DF5081</strain>
    </source>
</reference>
<dbReference type="EnsemblMetazoa" id="CJA39117.1">
    <property type="protein sequence ID" value="CJA39117.1"/>
    <property type="gene ID" value="WBGene00214964"/>
</dbReference>
<dbReference type="GO" id="GO:0006508">
    <property type="term" value="P:proteolysis"/>
    <property type="evidence" value="ECO:0007669"/>
    <property type="project" value="InterPro"/>
</dbReference>
<reference evidence="3" key="1">
    <citation type="submission" date="2010-08" db="EMBL/GenBank/DDBJ databases">
        <authorList>
            <consortium name="Caenorhabditis japonica Sequencing Consortium"/>
            <person name="Wilson R.K."/>
        </authorList>
    </citation>
    <scope>NUCLEOTIDE SEQUENCE [LARGE SCALE GENOMIC DNA]</scope>
    <source>
        <strain evidence="3">DF5081</strain>
    </source>
</reference>
<dbReference type="AlphaFoldDB" id="A0A8R1EMQ8"/>
<dbReference type="GO" id="GO:0004185">
    <property type="term" value="F:serine-type carboxypeptidase activity"/>
    <property type="evidence" value="ECO:0007669"/>
    <property type="project" value="InterPro"/>
</dbReference>
<organism evidence="2 3">
    <name type="scientific">Caenorhabditis japonica</name>
    <dbReference type="NCBI Taxonomy" id="281687"/>
    <lineage>
        <taxon>Eukaryota</taxon>
        <taxon>Metazoa</taxon>
        <taxon>Ecdysozoa</taxon>
        <taxon>Nematoda</taxon>
        <taxon>Chromadorea</taxon>
        <taxon>Rhabditida</taxon>
        <taxon>Rhabditina</taxon>
        <taxon>Rhabditomorpha</taxon>
        <taxon>Rhabditoidea</taxon>
        <taxon>Rhabditidae</taxon>
        <taxon>Peloderinae</taxon>
        <taxon>Caenorhabditis</taxon>
    </lineage>
</organism>
<evidence type="ECO:0000313" key="3">
    <source>
        <dbReference type="Proteomes" id="UP000005237"/>
    </source>
</evidence>
<dbReference type="SUPFAM" id="SSF53474">
    <property type="entry name" value="alpha/beta-Hydrolases"/>
    <property type="match status" value="1"/>
</dbReference>
<dbReference type="Gene3D" id="3.40.50.12670">
    <property type="match status" value="1"/>
</dbReference>
<name>A0A8R1EMQ8_CAEJA</name>
<dbReference type="InterPro" id="IPR001563">
    <property type="entry name" value="Peptidase_S10"/>
</dbReference>
<dbReference type="Pfam" id="PF00450">
    <property type="entry name" value="Peptidase_S10"/>
    <property type="match status" value="1"/>
</dbReference>
<keyword evidence="3" id="KW-1185">Reference proteome</keyword>
<accession>A0A8R1EMQ8</accession>
<proteinExistence type="inferred from homology"/>
<sequence>MFNGDADSLCNYVENSQFLYKTLGLQQNSLMTYWTDPVQLPSAVGQVTEYDGVTLVSIKGGGHFPAATEQKPKETFQMFQNYVKNQNYSTPVTFDLPYDATLTTPAAPAVVTTTTSLTAATKSVISFMVSLLFV</sequence>